<dbReference type="Gene3D" id="1.10.510.10">
    <property type="entry name" value="Transferase(Phosphotransferase) domain 1"/>
    <property type="match status" value="1"/>
</dbReference>
<comment type="similarity">
    <text evidence="2">In the C-terminal section; belongs to the protein kinase superfamily. Ser/Thr protein kinase family.</text>
</comment>
<evidence type="ECO:0000256" key="8">
    <source>
        <dbReference type="ARBA" id="ARBA00022840"/>
    </source>
</evidence>
<dbReference type="InterPro" id="IPR000719">
    <property type="entry name" value="Prot_kinase_dom"/>
</dbReference>
<keyword evidence="6" id="KW-0547">Nucleotide-binding</keyword>
<protein>
    <recommendedName>
        <fullName evidence="3">non-specific serine/threonine protein kinase</fullName>
        <ecNumber evidence="3">2.7.11.1</ecNumber>
    </recommendedName>
</protein>
<evidence type="ECO:0000313" key="12">
    <source>
        <dbReference type="EMBL" id="MBA0701028.1"/>
    </source>
</evidence>
<dbReference type="SUPFAM" id="SSF56112">
    <property type="entry name" value="Protein kinase-like (PK-like)"/>
    <property type="match status" value="1"/>
</dbReference>
<dbReference type="EMBL" id="JABFAA010164703">
    <property type="protein sequence ID" value="MBA0701028.1"/>
    <property type="molecule type" value="Genomic_DNA"/>
</dbReference>
<dbReference type="SMART" id="SM00220">
    <property type="entry name" value="S_TKc"/>
    <property type="match status" value="1"/>
</dbReference>
<dbReference type="PROSITE" id="PS00108">
    <property type="entry name" value="PROTEIN_KINASE_ST"/>
    <property type="match status" value="1"/>
</dbReference>
<evidence type="ECO:0000259" key="11">
    <source>
        <dbReference type="PROSITE" id="PS50011"/>
    </source>
</evidence>
<dbReference type="InterPro" id="IPR050528">
    <property type="entry name" value="L-type_Lectin-RKs"/>
</dbReference>
<evidence type="ECO:0000256" key="10">
    <source>
        <dbReference type="ARBA" id="ARBA00048679"/>
    </source>
</evidence>
<feature type="domain" description="Protein kinase" evidence="11">
    <location>
        <begin position="1"/>
        <end position="239"/>
    </location>
</feature>
<evidence type="ECO:0000313" key="13">
    <source>
        <dbReference type="Proteomes" id="UP000593577"/>
    </source>
</evidence>
<evidence type="ECO:0000256" key="9">
    <source>
        <dbReference type="ARBA" id="ARBA00047899"/>
    </source>
</evidence>
<keyword evidence="4" id="KW-0723">Serine/threonine-protein kinase</keyword>
<proteinExistence type="inferred from homology"/>
<comment type="similarity">
    <text evidence="1">In the N-terminal section; belongs to the leguminous lectin family.</text>
</comment>
<keyword evidence="5" id="KW-0808">Transferase</keyword>
<evidence type="ECO:0000256" key="1">
    <source>
        <dbReference type="ARBA" id="ARBA00008536"/>
    </source>
</evidence>
<evidence type="ECO:0000256" key="5">
    <source>
        <dbReference type="ARBA" id="ARBA00022679"/>
    </source>
</evidence>
<dbReference type="InterPro" id="IPR011009">
    <property type="entry name" value="Kinase-like_dom_sf"/>
</dbReference>
<organism evidence="12 13">
    <name type="scientific">Gossypium aridum</name>
    <name type="common">American cotton</name>
    <name type="synonym">Erioxylum aridum</name>
    <dbReference type="NCBI Taxonomy" id="34290"/>
    <lineage>
        <taxon>Eukaryota</taxon>
        <taxon>Viridiplantae</taxon>
        <taxon>Streptophyta</taxon>
        <taxon>Embryophyta</taxon>
        <taxon>Tracheophyta</taxon>
        <taxon>Spermatophyta</taxon>
        <taxon>Magnoliopsida</taxon>
        <taxon>eudicotyledons</taxon>
        <taxon>Gunneridae</taxon>
        <taxon>Pentapetalae</taxon>
        <taxon>rosids</taxon>
        <taxon>malvids</taxon>
        <taxon>Malvales</taxon>
        <taxon>Malvaceae</taxon>
        <taxon>Malvoideae</taxon>
        <taxon>Gossypium</taxon>
    </lineage>
</organism>
<comment type="caution">
    <text evidence="12">The sequence shown here is derived from an EMBL/GenBank/DDBJ whole genome shotgun (WGS) entry which is preliminary data.</text>
</comment>
<dbReference type="FunFam" id="1.10.510.10:FF:000108">
    <property type="entry name" value="L-type lectin-domain containing receptor kinase S.4"/>
    <property type="match status" value="1"/>
</dbReference>
<gene>
    <name evidence="12" type="ORF">Goari_005451</name>
</gene>
<name>A0A7J8YN43_GOSAI</name>
<dbReference type="PROSITE" id="PS50011">
    <property type="entry name" value="PROTEIN_KINASE_DOM"/>
    <property type="match status" value="1"/>
</dbReference>
<dbReference type="GO" id="GO:0004674">
    <property type="term" value="F:protein serine/threonine kinase activity"/>
    <property type="evidence" value="ECO:0007669"/>
    <property type="project" value="UniProtKB-KW"/>
</dbReference>
<comment type="catalytic activity">
    <reaction evidence="10">
        <text>L-seryl-[protein] + ATP = O-phospho-L-seryl-[protein] + ADP + H(+)</text>
        <dbReference type="Rhea" id="RHEA:17989"/>
        <dbReference type="Rhea" id="RHEA-COMP:9863"/>
        <dbReference type="Rhea" id="RHEA-COMP:11604"/>
        <dbReference type="ChEBI" id="CHEBI:15378"/>
        <dbReference type="ChEBI" id="CHEBI:29999"/>
        <dbReference type="ChEBI" id="CHEBI:30616"/>
        <dbReference type="ChEBI" id="CHEBI:83421"/>
        <dbReference type="ChEBI" id="CHEBI:456216"/>
        <dbReference type="EC" id="2.7.11.1"/>
    </reaction>
</comment>
<keyword evidence="8" id="KW-0067">ATP-binding</keyword>
<evidence type="ECO:0000256" key="6">
    <source>
        <dbReference type="ARBA" id="ARBA00022741"/>
    </source>
</evidence>
<accession>A0A7J8YN43</accession>
<dbReference type="Gene3D" id="3.30.200.20">
    <property type="entry name" value="Phosphorylase Kinase, domain 1"/>
    <property type="match status" value="1"/>
</dbReference>
<reference evidence="12 13" key="1">
    <citation type="journal article" date="2019" name="Genome Biol. Evol.">
        <title>Insights into the evolution of the New World diploid cottons (Gossypium, subgenus Houzingenia) based on genome sequencing.</title>
        <authorList>
            <person name="Grover C.E."/>
            <person name="Arick M.A. 2nd"/>
            <person name="Thrash A."/>
            <person name="Conover J.L."/>
            <person name="Sanders W.S."/>
            <person name="Peterson D.G."/>
            <person name="Frelichowski J.E."/>
            <person name="Scheffler J.A."/>
            <person name="Scheffler B.E."/>
            <person name="Wendel J.F."/>
        </authorList>
    </citation>
    <scope>NUCLEOTIDE SEQUENCE [LARGE SCALE GENOMIC DNA]</scope>
    <source>
        <strain evidence="12">185</strain>
        <tissue evidence="12">Leaf</tissue>
    </source>
</reference>
<comment type="catalytic activity">
    <reaction evidence="9">
        <text>L-threonyl-[protein] + ATP = O-phospho-L-threonyl-[protein] + ADP + H(+)</text>
        <dbReference type="Rhea" id="RHEA:46608"/>
        <dbReference type="Rhea" id="RHEA-COMP:11060"/>
        <dbReference type="Rhea" id="RHEA-COMP:11605"/>
        <dbReference type="ChEBI" id="CHEBI:15378"/>
        <dbReference type="ChEBI" id="CHEBI:30013"/>
        <dbReference type="ChEBI" id="CHEBI:30616"/>
        <dbReference type="ChEBI" id="CHEBI:61977"/>
        <dbReference type="ChEBI" id="CHEBI:456216"/>
        <dbReference type="EC" id="2.7.11.1"/>
    </reaction>
</comment>
<keyword evidence="13" id="KW-1185">Reference proteome</keyword>
<dbReference type="AlphaFoldDB" id="A0A7J8YN43"/>
<dbReference type="EC" id="2.7.11.1" evidence="3"/>
<dbReference type="PANTHER" id="PTHR27007">
    <property type="match status" value="1"/>
</dbReference>
<dbReference type="Pfam" id="PF00069">
    <property type="entry name" value="Pkinase"/>
    <property type="match status" value="1"/>
</dbReference>
<evidence type="ECO:0000256" key="2">
    <source>
        <dbReference type="ARBA" id="ARBA00010217"/>
    </source>
</evidence>
<sequence length="288" mass="32004">MREFVAEIVSIGRLRHRNLVQLLGYCRRKGELLLVYDYMPNGSLDKYLHDQPKVALNWRQRFRVIKGVASGLFYLHGEWDQVVVHRDVKASNVLLDGELNGRLGDFGLARLYDHGTDPQTTHVVGTLGYLAPEHTRTGKATPSTDVFAFGAFLLEVACGRRPIEAKSPTEDVILVDWVYSCWSNGDIMEAKDPNLGSGYEAEEVELVLKLGLLCSHSEPEARPTMRQVLQFLEGDVPFPEMSSLSLTSSGLTFGHRQGFDDYAMSYSSSVCKGFSHCSVADSLLSGGR</sequence>
<dbReference type="GO" id="GO:0005524">
    <property type="term" value="F:ATP binding"/>
    <property type="evidence" value="ECO:0007669"/>
    <property type="project" value="UniProtKB-KW"/>
</dbReference>
<evidence type="ECO:0000256" key="7">
    <source>
        <dbReference type="ARBA" id="ARBA00022777"/>
    </source>
</evidence>
<evidence type="ECO:0000256" key="3">
    <source>
        <dbReference type="ARBA" id="ARBA00012513"/>
    </source>
</evidence>
<keyword evidence="7" id="KW-0418">Kinase</keyword>
<evidence type="ECO:0000256" key="4">
    <source>
        <dbReference type="ARBA" id="ARBA00022527"/>
    </source>
</evidence>
<dbReference type="InterPro" id="IPR008271">
    <property type="entry name" value="Ser/Thr_kinase_AS"/>
</dbReference>
<dbReference type="Proteomes" id="UP000593577">
    <property type="component" value="Unassembled WGS sequence"/>
</dbReference>
<dbReference type="PIRSF" id="PIRSF000654">
    <property type="entry name" value="Integrin-linked_kinase"/>
    <property type="match status" value="1"/>
</dbReference>